<name>A0AAV9NFH5_9EURO</name>
<evidence type="ECO:0000259" key="2">
    <source>
        <dbReference type="Pfam" id="PF07287"/>
    </source>
</evidence>
<evidence type="ECO:0000256" key="1">
    <source>
        <dbReference type="SAM" id="MobiDB-lite"/>
    </source>
</evidence>
<dbReference type="EMBL" id="JAVRRD010000007">
    <property type="protein sequence ID" value="KAK5056595.1"/>
    <property type="molecule type" value="Genomic_DNA"/>
</dbReference>
<dbReference type="InterPro" id="IPR010839">
    <property type="entry name" value="AtuA_N"/>
</dbReference>
<feature type="domain" description="Acyclic terpene utilisation N-terminal" evidence="2">
    <location>
        <begin position="136"/>
        <end position="431"/>
    </location>
</feature>
<gene>
    <name evidence="4" type="ORF">LTR84_012127</name>
</gene>
<reference evidence="4 5" key="1">
    <citation type="submission" date="2023-08" db="EMBL/GenBank/DDBJ databases">
        <title>Black Yeasts Isolated from many extreme environments.</title>
        <authorList>
            <person name="Coleine C."/>
            <person name="Stajich J.E."/>
            <person name="Selbmann L."/>
        </authorList>
    </citation>
    <scope>NUCLEOTIDE SEQUENCE [LARGE SCALE GENOMIC DNA]</scope>
    <source>
        <strain evidence="4 5">CCFEE 5792</strain>
    </source>
</reference>
<organism evidence="4 5">
    <name type="scientific">Exophiala bonariae</name>
    <dbReference type="NCBI Taxonomy" id="1690606"/>
    <lineage>
        <taxon>Eukaryota</taxon>
        <taxon>Fungi</taxon>
        <taxon>Dikarya</taxon>
        <taxon>Ascomycota</taxon>
        <taxon>Pezizomycotina</taxon>
        <taxon>Eurotiomycetes</taxon>
        <taxon>Chaetothyriomycetidae</taxon>
        <taxon>Chaetothyriales</taxon>
        <taxon>Herpotrichiellaceae</taxon>
        <taxon>Exophiala</taxon>
    </lineage>
</organism>
<dbReference type="Proteomes" id="UP001358417">
    <property type="component" value="Unassembled WGS sequence"/>
</dbReference>
<evidence type="ECO:0008006" key="6">
    <source>
        <dbReference type="Google" id="ProtNLM"/>
    </source>
</evidence>
<sequence length="688" mass="74852">MGASNHGTSSQMEALVHIVTPTGMLGYGINQEHLDRGLSQTASTGVPTAIILDSGSTDGGPNNLALGYMSCPRSNYKRDLTKILTSAQRFKVPVLIGSAGGDGSDEHVEEILQIVKEITAEAGNENFCLKTITIFAGIHKDLVSQRLAQEMISGCGAAVPPASQKDIDDASRIVAQMGPEPFIRAMEATPGFDLVVGGRAYDPAPFVAFAAYWLNKRVENREPPISSELLGAFTHMGKIMECGGVCAIPKSAGARSTMYLDGTFDVRPLDPRSRCTSLSVAAHTLYEKTRPDILHGPGGYLDLSASTYEELGDGRTVRVRGGIFHSWHTLGRPYTVKLEAGRLSGFRTMYMGSVRDPILIGQLDDFLLRVKSYVAQNQDNQDTWKLDFHTYGGSHRVNGKWLDSQPNKVFIIGEVLAETQSLATSVCDTARVATIHGPYPGQKATSGNFAFGILGSKSIEMGACPEFCLYHLMELRSGEETASLSDLSSIKDAAEANIADSPANMPIFRWRVQEVGRKTQQSGGEIRSPEPAMSHETGEPHAKAVIGSGADSSPNVRALFDQVTLSDVASILRSKNSGPYEITFDVMFEKEAVYRVIKDSQMLSSELMEDLFALKPEEVFWCGWFDQARAWKATIPRKRHGVPMAGGGFMENDIHGSQQYIPLAKVQISAEILSKLRQPDEEARHANL</sequence>
<accession>A0AAV9NFH5</accession>
<dbReference type="RefSeq" id="XP_064708311.1">
    <property type="nucleotide sequence ID" value="XM_064855651.1"/>
</dbReference>
<dbReference type="GeneID" id="89980274"/>
<evidence type="ECO:0000313" key="5">
    <source>
        <dbReference type="Proteomes" id="UP001358417"/>
    </source>
</evidence>
<dbReference type="AlphaFoldDB" id="A0AAV9NFH5"/>
<dbReference type="InterPro" id="IPR025496">
    <property type="entry name" value="DUF4387"/>
</dbReference>
<keyword evidence="5" id="KW-1185">Reference proteome</keyword>
<dbReference type="Pfam" id="PF14330">
    <property type="entry name" value="DUF4387"/>
    <property type="match status" value="1"/>
</dbReference>
<evidence type="ECO:0000313" key="4">
    <source>
        <dbReference type="EMBL" id="KAK5056595.1"/>
    </source>
</evidence>
<feature type="region of interest" description="Disordered" evidence="1">
    <location>
        <begin position="518"/>
        <end position="540"/>
    </location>
</feature>
<comment type="caution">
    <text evidence="4">The sequence shown here is derived from an EMBL/GenBank/DDBJ whole genome shotgun (WGS) entry which is preliminary data.</text>
</comment>
<dbReference type="Pfam" id="PF07287">
    <property type="entry name" value="AtuA"/>
    <property type="match status" value="1"/>
</dbReference>
<protein>
    <recommendedName>
        <fullName evidence="6">Caib baif family enzyme</fullName>
    </recommendedName>
</protein>
<evidence type="ECO:0000259" key="3">
    <source>
        <dbReference type="Pfam" id="PF14330"/>
    </source>
</evidence>
<proteinExistence type="predicted"/>
<feature type="domain" description="DUF4387" evidence="3">
    <location>
        <begin position="565"/>
        <end position="666"/>
    </location>
</feature>